<evidence type="ECO:0008006" key="6">
    <source>
        <dbReference type="Google" id="ProtNLM"/>
    </source>
</evidence>
<dbReference type="SUPFAM" id="SSF48208">
    <property type="entry name" value="Six-hairpin glycosidases"/>
    <property type="match status" value="1"/>
</dbReference>
<evidence type="ECO:0000259" key="1">
    <source>
        <dbReference type="Pfam" id="PF07944"/>
    </source>
</evidence>
<dbReference type="InterPro" id="IPR049046">
    <property type="entry name" value="Beta-AFase-like_GH127_middle"/>
</dbReference>
<dbReference type="PANTHER" id="PTHR43465:SF2">
    <property type="entry name" value="DUF1680 DOMAIN PROTEIN (AFU_ORTHOLOGUE AFUA_1G08910)"/>
    <property type="match status" value="1"/>
</dbReference>
<dbReference type="Proteomes" id="UP000243723">
    <property type="component" value="Unassembled WGS sequence"/>
</dbReference>
<dbReference type="GO" id="GO:0005975">
    <property type="term" value="P:carbohydrate metabolic process"/>
    <property type="evidence" value="ECO:0007669"/>
    <property type="project" value="InterPro"/>
</dbReference>
<reference evidence="4 5" key="1">
    <citation type="submission" date="2017-05" db="EMBL/GenBank/DDBJ databases">
        <title>Draft genome sequence of Elsinoe australis.</title>
        <authorList>
            <person name="Cheng Q."/>
        </authorList>
    </citation>
    <scope>NUCLEOTIDE SEQUENCE [LARGE SCALE GENOMIC DNA]</scope>
    <source>
        <strain evidence="4 5">NL1</strain>
    </source>
</reference>
<keyword evidence="5" id="KW-1185">Reference proteome</keyword>
<dbReference type="EMBL" id="NHZQ01000448">
    <property type="protein sequence ID" value="PSK33568.1"/>
    <property type="molecule type" value="Genomic_DNA"/>
</dbReference>
<evidence type="ECO:0000313" key="4">
    <source>
        <dbReference type="EMBL" id="PSK33568.1"/>
    </source>
</evidence>
<protein>
    <recommendedName>
        <fullName evidence="6">Non-reducing end beta-L-arabinofuranosidase</fullName>
    </recommendedName>
</protein>
<dbReference type="Pfam" id="PF07944">
    <property type="entry name" value="Beta-AFase-like_GH127_cat"/>
    <property type="match status" value="1"/>
</dbReference>
<evidence type="ECO:0000259" key="2">
    <source>
        <dbReference type="Pfam" id="PF20736"/>
    </source>
</evidence>
<dbReference type="Pfam" id="PF20737">
    <property type="entry name" value="Glyco_hydro127C"/>
    <property type="match status" value="1"/>
</dbReference>
<dbReference type="OrthoDB" id="654211at2759"/>
<organism evidence="4 5">
    <name type="scientific">Elsinoe australis</name>
    <dbReference type="NCBI Taxonomy" id="40998"/>
    <lineage>
        <taxon>Eukaryota</taxon>
        <taxon>Fungi</taxon>
        <taxon>Dikarya</taxon>
        <taxon>Ascomycota</taxon>
        <taxon>Pezizomycotina</taxon>
        <taxon>Dothideomycetes</taxon>
        <taxon>Dothideomycetidae</taxon>
        <taxon>Myriangiales</taxon>
        <taxon>Elsinoaceae</taxon>
        <taxon>Elsinoe</taxon>
    </lineage>
</organism>
<dbReference type="InterPro" id="IPR012878">
    <property type="entry name" value="Beta-AFase-like_GH127_cat"/>
</dbReference>
<dbReference type="InterPro" id="IPR008928">
    <property type="entry name" value="6-hairpin_glycosidase_sf"/>
</dbReference>
<dbReference type="STRING" id="40998.A0A2P7YC66"/>
<dbReference type="PANTHER" id="PTHR43465">
    <property type="entry name" value="DUF1680 DOMAIN PROTEIN (AFU_ORTHOLOGUE AFUA_1G08910)"/>
    <property type="match status" value="1"/>
</dbReference>
<dbReference type="InterPro" id="IPR049174">
    <property type="entry name" value="Beta-AFase-like"/>
</dbReference>
<gene>
    <name evidence="4" type="ORF">B9Z65_7455</name>
</gene>
<proteinExistence type="predicted"/>
<evidence type="ECO:0000313" key="5">
    <source>
        <dbReference type="Proteomes" id="UP000243723"/>
    </source>
</evidence>
<evidence type="ECO:0000259" key="3">
    <source>
        <dbReference type="Pfam" id="PF20737"/>
    </source>
</evidence>
<dbReference type="InterPro" id="IPR049049">
    <property type="entry name" value="Beta-AFase-like_GH127_C"/>
</dbReference>
<feature type="domain" description="Non-reducing end beta-L-arabinofuranosidase-like GH127 middle" evidence="2">
    <location>
        <begin position="452"/>
        <end position="518"/>
    </location>
</feature>
<accession>A0A2P7YC66</accession>
<feature type="domain" description="Non-reducing end beta-L-arabinofuranosidase-like GH127 C-terminal" evidence="3">
    <location>
        <begin position="547"/>
        <end position="691"/>
    </location>
</feature>
<sequence length="697" mass="78875">MAQPQVSFLQTKLKPGSFLDRKRQVVQENTLLYQLDVLKQTGRYDAFKLGWHDSYTDEPNHWPVPNHLFWDSDVGKWIEAAVYFLHDHKNETIENAIHELVDMIRSAQQDDGYLNIHFTVVAPKERFTNFRDLHELYNAGHLIEAAVAHHQYYQNDKLLEPLVKYVDLFCKTLGPEEGKLHAYPGHPEIEIALIRLYEVTKNPKHLELAQYFIDERGNPTGQDGKHFYTWEAEKRGERPYERPGYYPKPKSYWYNSAHKSILEQDSVEGHSVRSMYLLTAVAALDKYRKRDDYRDALKRLWMNMVDKKMYLTGGIGAISQWEGFSIDYFLPQGTDDGGCYSETCAAIGVMMMAERMLQFDLDSRYADVMELCLFNSMLCGMSTDGKRFTYVNQLASSDTDPDKKAAWYTCACCPPNVSRTLGFMSGYLLTTSKDDTDRTANINVHVPAAATTTLDVGGKNVELQIDSNWPWDGAVKFNLNSSDIKTSVAVRIPEWAATNWSMSPKPDSPDIQKGYLRLPTSFTSINTSFTITFPMASRFIAPHPFTNLNVVALARGPLVYCVEDVDNDWVTDHFRTLLLDVHSGAPKVTESQIKDKATGEDFIMLHMDDHFNFMKLDDQATVNGVSPGVSGATQMGGGKMPSFTLPSSGSATTNGTAKKEVKTAEGKTVDRLNFVPYYFRANREGKGHMRVGIRIGS</sequence>
<comment type="caution">
    <text evidence="4">The sequence shown here is derived from an EMBL/GenBank/DDBJ whole genome shotgun (WGS) entry which is preliminary data.</text>
</comment>
<dbReference type="AlphaFoldDB" id="A0A2P7YC66"/>
<dbReference type="Pfam" id="PF20736">
    <property type="entry name" value="Glyco_hydro127M"/>
    <property type="match status" value="1"/>
</dbReference>
<name>A0A2P7YC66_9PEZI</name>
<feature type="domain" description="Non-reducing end beta-L-arabinofuranosidase-like GH127 catalytic" evidence="1">
    <location>
        <begin position="12"/>
        <end position="421"/>
    </location>
</feature>